<organism evidence="2 3">
    <name type="scientific">Cyprinodon variegatus</name>
    <name type="common">Sheepshead minnow</name>
    <dbReference type="NCBI Taxonomy" id="28743"/>
    <lineage>
        <taxon>Eukaryota</taxon>
        <taxon>Metazoa</taxon>
        <taxon>Chordata</taxon>
        <taxon>Craniata</taxon>
        <taxon>Vertebrata</taxon>
        <taxon>Euteleostomi</taxon>
        <taxon>Actinopterygii</taxon>
        <taxon>Neopterygii</taxon>
        <taxon>Teleostei</taxon>
        <taxon>Neoteleostei</taxon>
        <taxon>Acanthomorphata</taxon>
        <taxon>Ovalentaria</taxon>
        <taxon>Atherinomorphae</taxon>
        <taxon>Cyprinodontiformes</taxon>
        <taxon>Cyprinodontidae</taxon>
        <taxon>Cyprinodon</taxon>
    </lineage>
</organism>
<feature type="region of interest" description="Disordered" evidence="1">
    <location>
        <begin position="1"/>
        <end position="74"/>
    </location>
</feature>
<evidence type="ECO:0000313" key="2">
    <source>
        <dbReference type="Ensembl" id="ENSCVAP00000023496.1"/>
    </source>
</evidence>
<reference evidence="2" key="2">
    <citation type="submission" date="2025-09" db="UniProtKB">
        <authorList>
            <consortium name="Ensembl"/>
        </authorList>
    </citation>
    <scope>IDENTIFICATION</scope>
</reference>
<dbReference type="Proteomes" id="UP000265020">
    <property type="component" value="Unassembled WGS sequence"/>
</dbReference>
<dbReference type="GeneTree" id="ENSGT00940000177016"/>
<accession>A0A3Q2DUA1</accession>
<dbReference type="Ensembl" id="ENSCVAT00000006587.1">
    <property type="protein sequence ID" value="ENSCVAP00000023496.1"/>
    <property type="gene ID" value="ENSCVAG00000006889.1"/>
</dbReference>
<proteinExistence type="predicted"/>
<keyword evidence="3" id="KW-1185">Reference proteome</keyword>
<evidence type="ECO:0000313" key="3">
    <source>
        <dbReference type="Proteomes" id="UP000265020"/>
    </source>
</evidence>
<feature type="compositionally biased region" description="Low complexity" evidence="1">
    <location>
        <begin position="60"/>
        <end position="71"/>
    </location>
</feature>
<reference evidence="2" key="1">
    <citation type="submission" date="2025-08" db="UniProtKB">
        <authorList>
            <consortium name="Ensembl"/>
        </authorList>
    </citation>
    <scope>IDENTIFICATION</scope>
</reference>
<sequence length="370" mass="38952">GEGYGSGGGGGRGEGGSGSTYLVSSVSKVRSSSSGGARRAQTAGSSVGLSPGFRERKTISSRSGGYDGSSSANSSPEFPLSFHGDSSYSWFVLSQICCLSFLNSICITGLLGAELEDVKKLLKGRSSSVSPTRSSSASITLPVPKKASAESKTVSVATQSGQYDTLDSAFPTFSWSTTTLPSSATAVIAGNSGSYTYQLGQVSTNNMSGGSPPISPAPAPSLSGQYHPSEMCQMVVLPSAQGSLQVMNKEQTTVQETYDVTELPYQCVATFSATRSQTDDAYKRDYKYTVSEKGNVPARREGEMLILAKDSGKQFTTSSSSLSGDSLKKEKLISSYIDTGTMKTDAGNSYCEQRLYTLFIYFSEIFSVNV</sequence>
<feature type="compositionally biased region" description="Gly residues" evidence="1">
    <location>
        <begin position="1"/>
        <end position="18"/>
    </location>
</feature>
<dbReference type="STRING" id="28743.ENSCVAP00000023496"/>
<feature type="compositionally biased region" description="Low complexity" evidence="1">
    <location>
        <begin position="23"/>
        <end position="46"/>
    </location>
</feature>
<name>A0A3Q2DUA1_CYPVA</name>
<dbReference type="OMA" id="ATHHATY"/>
<dbReference type="AlphaFoldDB" id="A0A3Q2DUA1"/>
<evidence type="ECO:0000256" key="1">
    <source>
        <dbReference type="SAM" id="MobiDB-lite"/>
    </source>
</evidence>
<protein>
    <submittedName>
        <fullName evidence="2">Uncharacterized protein</fullName>
    </submittedName>
</protein>